<reference evidence="2" key="2">
    <citation type="submission" date="2021-04" db="EMBL/GenBank/DDBJ databases">
        <authorList>
            <person name="Podell S."/>
        </authorList>
    </citation>
    <scope>NUCLEOTIDE SEQUENCE</scope>
    <source>
        <strain evidence="2">Hildebrandi</strain>
    </source>
</reference>
<sequence length="294" mass="33711">MSNHKRRLAQSPPKDGEDELMISPSCVIVEGKTAYVEMEQQQLRLKENPGLIASSLEISDIAQRDSGLSHASDSNENYEKAASRRLSFSPQISEYEPTIELDVEDMLAMWWTPADIKMFQRAARAKAQSFLRRYETFKQNFQAVFQECSKQMTIRELLETESVQRLLVSSTTLRGLESRTIGIIREYRNFHIQNVLDVASHQNVDAILRSSSLRTSKPSRNLARILAKQDYIAIAHMIRKELDGEPSSPSSSSRKQITAIMTQSRPSSLLRKNLTQTSIRDPFVLWKWAHFHNR</sequence>
<protein>
    <submittedName>
        <fullName evidence="2">Uncharacterized protein</fullName>
    </submittedName>
</protein>
<accession>A0A9K3K558</accession>
<dbReference type="Proteomes" id="UP000693970">
    <property type="component" value="Unassembled WGS sequence"/>
</dbReference>
<reference evidence="2" key="1">
    <citation type="journal article" date="2021" name="Sci. Rep.">
        <title>Diploid genomic architecture of Nitzschia inconspicua, an elite biomass production diatom.</title>
        <authorList>
            <person name="Oliver A."/>
            <person name="Podell S."/>
            <person name="Pinowska A."/>
            <person name="Traller J.C."/>
            <person name="Smith S.R."/>
            <person name="McClure R."/>
            <person name="Beliaev A."/>
            <person name="Bohutskyi P."/>
            <person name="Hill E.A."/>
            <person name="Rabines A."/>
            <person name="Zheng H."/>
            <person name="Allen L.Z."/>
            <person name="Kuo A."/>
            <person name="Grigoriev I.V."/>
            <person name="Allen A.E."/>
            <person name="Hazlebeck D."/>
            <person name="Allen E.E."/>
        </authorList>
    </citation>
    <scope>NUCLEOTIDE SEQUENCE</scope>
    <source>
        <strain evidence="2">Hildebrandi</strain>
    </source>
</reference>
<organism evidence="2 3">
    <name type="scientific">Nitzschia inconspicua</name>
    <dbReference type="NCBI Taxonomy" id="303405"/>
    <lineage>
        <taxon>Eukaryota</taxon>
        <taxon>Sar</taxon>
        <taxon>Stramenopiles</taxon>
        <taxon>Ochrophyta</taxon>
        <taxon>Bacillariophyta</taxon>
        <taxon>Bacillariophyceae</taxon>
        <taxon>Bacillariophycidae</taxon>
        <taxon>Bacillariales</taxon>
        <taxon>Bacillariaceae</taxon>
        <taxon>Nitzschia</taxon>
    </lineage>
</organism>
<evidence type="ECO:0000256" key="1">
    <source>
        <dbReference type="SAM" id="MobiDB-lite"/>
    </source>
</evidence>
<evidence type="ECO:0000313" key="2">
    <source>
        <dbReference type="EMBL" id="KAG7337412.1"/>
    </source>
</evidence>
<evidence type="ECO:0000313" key="3">
    <source>
        <dbReference type="Proteomes" id="UP000693970"/>
    </source>
</evidence>
<comment type="caution">
    <text evidence="2">The sequence shown here is derived from an EMBL/GenBank/DDBJ whole genome shotgun (WGS) entry which is preliminary data.</text>
</comment>
<feature type="region of interest" description="Disordered" evidence="1">
    <location>
        <begin position="1"/>
        <end position="22"/>
    </location>
</feature>
<dbReference type="EMBL" id="JAGRRH010000085">
    <property type="protein sequence ID" value="KAG7337412.1"/>
    <property type="molecule type" value="Genomic_DNA"/>
</dbReference>
<name>A0A9K3K558_9STRA</name>
<gene>
    <name evidence="2" type="ORF">IV203_033526</name>
</gene>
<keyword evidence="3" id="KW-1185">Reference proteome</keyword>
<proteinExistence type="predicted"/>
<dbReference type="AlphaFoldDB" id="A0A9K3K558"/>